<dbReference type="InterPro" id="IPR003593">
    <property type="entry name" value="AAA+_ATPase"/>
</dbReference>
<proteinExistence type="inferred from homology"/>
<dbReference type="PIRSF" id="PIRSF002849">
    <property type="entry name" value="AAA_ATPase_chaperone_MoxR_prd"/>
    <property type="match status" value="1"/>
</dbReference>
<dbReference type="InterPro" id="IPR001270">
    <property type="entry name" value="ClpA/B"/>
</dbReference>
<dbReference type="Pfam" id="PF17863">
    <property type="entry name" value="AAA_lid_2"/>
    <property type="match status" value="1"/>
</dbReference>
<dbReference type="Gene3D" id="1.10.8.80">
    <property type="entry name" value="Magnesium chelatase subunit I, C-Terminal domain"/>
    <property type="match status" value="1"/>
</dbReference>
<dbReference type="Gene3D" id="3.40.50.300">
    <property type="entry name" value="P-loop containing nucleotide triphosphate hydrolases"/>
    <property type="match status" value="1"/>
</dbReference>
<dbReference type="PRINTS" id="PR00300">
    <property type="entry name" value="CLPPROTEASEA"/>
</dbReference>
<reference evidence="3 4" key="1">
    <citation type="submission" date="2021-10" db="EMBL/GenBank/DDBJ databases">
        <title>Lutispora strain m25 sp. nov., a thermophilic, non-spore-forming bacterium isolated from a lab-scale methanogenic bioreactor digesting anaerobic sludge.</title>
        <authorList>
            <person name="El Houari A."/>
            <person name="Mcdonald J."/>
        </authorList>
    </citation>
    <scope>NUCLEOTIDE SEQUENCE [LARGE SCALE GENOMIC DNA]</scope>
    <source>
        <strain evidence="4">m25</strain>
    </source>
</reference>
<dbReference type="PANTHER" id="PTHR42759:SF1">
    <property type="entry name" value="MAGNESIUM-CHELATASE SUBUNIT CHLD"/>
    <property type="match status" value="1"/>
</dbReference>
<accession>A0ABT1NH29</accession>
<dbReference type="CDD" id="cd00009">
    <property type="entry name" value="AAA"/>
    <property type="match status" value="1"/>
</dbReference>
<dbReference type="SMART" id="SM00382">
    <property type="entry name" value="AAA"/>
    <property type="match status" value="1"/>
</dbReference>
<name>A0ABT1NH29_9FIRM</name>
<dbReference type="PANTHER" id="PTHR42759">
    <property type="entry name" value="MOXR FAMILY PROTEIN"/>
    <property type="match status" value="1"/>
</dbReference>
<comment type="caution">
    <text evidence="3">The sequence shown here is derived from an EMBL/GenBank/DDBJ whole genome shotgun (WGS) entry which is preliminary data.</text>
</comment>
<dbReference type="InterPro" id="IPR011703">
    <property type="entry name" value="ATPase_AAA-3"/>
</dbReference>
<evidence type="ECO:0000313" key="3">
    <source>
        <dbReference type="EMBL" id="MCQ1530610.1"/>
    </source>
</evidence>
<dbReference type="RefSeq" id="WP_255228132.1">
    <property type="nucleotide sequence ID" value="NZ_JAJEKE010000013.1"/>
</dbReference>
<evidence type="ECO:0000256" key="1">
    <source>
        <dbReference type="ARBA" id="ARBA00009417"/>
    </source>
</evidence>
<feature type="domain" description="AAA+ ATPase" evidence="2">
    <location>
        <begin position="42"/>
        <end position="221"/>
    </location>
</feature>
<protein>
    <submittedName>
        <fullName evidence="3">AAA family ATPase</fullName>
    </submittedName>
</protein>
<dbReference type="InterPro" id="IPR027417">
    <property type="entry name" value="P-loop_NTPase"/>
</dbReference>
<dbReference type="EMBL" id="JAJEKE010000013">
    <property type="protein sequence ID" value="MCQ1530610.1"/>
    <property type="molecule type" value="Genomic_DNA"/>
</dbReference>
<gene>
    <name evidence="3" type="ORF">LJD61_13795</name>
</gene>
<keyword evidence="4" id="KW-1185">Reference proteome</keyword>
<dbReference type="InterPro" id="IPR041628">
    <property type="entry name" value="ChlI/MoxR_AAA_lid"/>
</dbReference>
<evidence type="ECO:0000259" key="2">
    <source>
        <dbReference type="SMART" id="SM00382"/>
    </source>
</evidence>
<organism evidence="3 4">
    <name type="scientific">Lutispora saccharofermentans</name>
    <dbReference type="NCBI Taxonomy" id="3024236"/>
    <lineage>
        <taxon>Bacteria</taxon>
        <taxon>Bacillati</taxon>
        <taxon>Bacillota</taxon>
        <taxon>Clostridia</taxon>
        <taxon>Lutisporales</taxon>
        <taxon>Lutisporaceae</taxon>
        <taxon>Lutispora</taxon>
    </lineage>
</organism>
<comment type="similarity">
    <text evidence="1">Belongs to the CbbQ/NirQ/NorQ/GpvN family.</text>
</comment>
<evidence type="ECO:0000313" key="4">
    <source>
        <dbReference type="Proteomes" id="UP001651880"/>
    </source>
</evidence>
<dbReference type="SUPFAM" id="SSF52540">
    <property type="entry name" value="P-loop containing nucleoside triphosphate hydrolases"/>
    <property type="match status" value="1"/>
</dbReference>
<sequence length="329" mass="36556">MNIEEKDIKAAWEAVTNMEEEIGKAIIGQKEVIRQVIIGLLSGGHILLEGAPGLGKTQLVKTLARVLDLSFSRIQFTPDLMPADVIGTNILVKGEEGHSSFEFHKGPVFSNLVLADEINRATPKTQSALLEAMQEGTVTAFKSTYELPKPFMVMATQNPIEMEGTYPLPEAQLDRFLFKVEVKFPSLSELKGIVDITTSNSEIDINKMADGDKIIEIRKITREIPMAQPVMDYALKAVMYTHPDNEASPDRAKKYIRFGASPRAAQAIISSAKVRALLEGRYNVSFEDIKYVACPSLRHRVFMNYEGIAEGLSIDELIEEILKKAEEQA</sequence>
<dbReference type="InterPro" id="IPR050764">
    <property type="entry name" value="CbbQ/NirQ/NorQ/GpvN"/>
</dbReference>
<dbReference type="Pfam" id="PF07726">
    <property type="entry name" value="AAA_3"/>
    <property type="match status" value="1"/>
</dbReference>
<dbReference type="Proteomes" id="UP001651880">
    <property type="component" value="Unassembled WGS sequence"/>
</dbReference>